<accession>A0A0L8GAF0</accession>
<proteinExistence type="predicted"/>
<reference evidence="1" key="1">
    <citation type="submission" date="2015-07" db="EMBL/GenBank/DDBJ databases">
        <title>MeaNS - Measles Nucleotide Surveillance Program.</title>
        <authorList>
            <person name="Tran T."/>
            <person name="Druce J."/>
        </authorList>
    </citation>
    <scope>NUCLEOTIDE SEQUENCE</scope>
    <source>
        <strain evidence="1">UCB-OBI-ISO-001</strain>
        <tissue evidence="1">Gonad</tissue>
    </source>
</reference>
<dbReference type="AlphaFoldDB" id="A0A0L8GAF0"/>
<dbReference type="EMBL" id="KQ422898">
    <property type="protein sequence ID" value="KOF74011.1"/>
    <property type="molecule type" value="Genomic_DNA"/>
</dbReference>
<dbReference type="OrthoDB" id="9908558at2759"/>
<gene>
    <name evidence="1" type="ORF">OCBIM_22036982mg</name>
</gene>
<sequence length="200" mass="22762">MMCGCHLPAVVNFMKKTYNRDVNVLGKCHIDLGNNQSKEIGILEYSQCGDYSLFQRNLQCQTCSGMMCNDSEVTSCSNIEPVCRYMISMKGVSLKFERSCSTYRTCVEAERNNTFTCNKWRTNGTSCVACCTGNLCNKNDFVGWTNSFVFYVIYTKDAFATADNQNRKFNDYRNTAENISRAFRENCSNIYCICHRLGGN</sequence>
<dbReference type="CDD" id="cd00117">
    <property type="entry name" value="TFP"/>
    <property type="match status" value="1"/>
</dbReference>
<protein>
    <submittedName>
        <fullName evidence="1">Uncharacterized protein</fullName>
    </submittedName>
</protein>
<name>A0A0L8GAF0_OCTBM</name>
<organism evidence="1">
    <name type="scientific">Octopus bimaculoides</name>
    <name type="common">California two-spotted octopus</name>
    <dbReference type="NCBI Taxonomy" id="37653"/>
    <lineage>
        <taxon>Eukaryota</taxon>
        <taxon>Metazoa</taxon>
        <taxon>Spiralia</taxon>
        <taxon>Lophotrochozoa</taxon>
        <taxon>Mollusca</taxon>
        <taxon>Cephalopoda</taxon>
        <taxon>Coleoidea</taxon>
        <taxon>Octopodiformes</taxon>
        <taxon>Octopoda</taxon>
        <taxon>Incirrata</taxon>
        <taxon>Octopodidae</taxon>
        <taxon>Octopus</taxon>
    </lineage>
</organism>
<evidence type="ECO:0000313" key="1">
    <source>
        <dbReference type="EMBL" id="KOF74011.1"/>
    </source>
</evidence>